<accession>A0ABD2NYU1</accession>
<gene>
    <name evidence="2" type="ORF">HHI36_006680</name>
</gene>
<keyword evidence="1" id="KW-0472">Membrane</keyword>
<proteinExistence type="predicted"/>
<dbReference type="Proteomes" id="UP001516400">
    <property type="component" value="Unassembled WGS sequence"/>
</dbReference>
<keyword evidence="3" id="KW-1185">Reference proteome</keyword>
<evidence type="ECO:0008006" key="4">
    <source>
        <dbReference type="Google" id="ProtNLM"/>
    </source>
</evidence>
<protein>
    <recommendedName>
        <fullName evidence="4">Secreted protein</fullName>
    </recommendedName>
</protein>
<keyword evidence="1" id="KW-0812">Transmembrane</keyword>
<evidence type="ECO:0000313" key="2">
    <source>
        <dbReference type="EMBL" id="KAL3283541.1"/>
    </source>
</evidence>
<dbReference type="AlphaFoldDB" id="A0ABD2NYU1"/>
<comment type="caution">
    <text evidence="2">The sequence shown here is derived from an EMBL/GenBank/DDBJ whole genome shotgun (WGS) entry which is preliminary data.</text>
</comment>
<reference evidence="2 3" key="1">
    <citation type="journal article" date="2021" name="BMC Biol.">
        <title>Horizontally acquired antibacterial genes associated with adaptive radiation of ladybird beetles.</title>
        <authorList>
            <person name="Li H.S."/>
            <person name="Tang X.F."/>
            <person name="Huang Y.H."/>
            <person name="Xu Z.Y."/>
            <person name="Chen M.L."/>
            <person name="Du X.Y."/>
            <person name="Qiu B.Y."/>
            <person name="Chen P.T."/>
            <person name="Zhang W."/>
            <person name="Slipinski A."/>
            <person name="Escalona H.E."/>
            <person name="Waterhouse R.M."/>
            <person name="Zwick A."/>
            <person name="Pang H."/>
        </authorList>
    </citation>
    <scope>NUCLEOTIDE SEQUENCE [LARGE SCALE GENOMIC DNA]</scope>
    <source>
        <strain evidence="2">SYSU2018</strain>
    </source>
</reference>
<dbReference type="EMBL" id="JABFTP020000144">
    <property type="protein sequence ID" value="KAL3283541.1"/>
    <property type="molecule type" value="Genomic_DNA"/>
</dbReference>
<evidence type="ECO:0000313" key="3">
    <source>
        <dbReference type="Proteomes" id="UP001516400"/>
    </source>
</evidence>
<evidence type="ECO:0000256" key="1">
    <source>
        <dbReference type="SAM" id="Phobius"/>
    </source>
</evidence>
<keyword evidence="1" id="KW-1133">Transmembrane helix</keyword>
<feature type="transmembrane region" description="Helical" evidence="1">
    <location>
        <begin position="12"/>
        <end position="33"/>
    </location>
</feature>
<sequence>MHSSSSSCTAPIWVALKPFGLLCLPCAVELIVLQKLPDKAFKTIVGGLLDHPGAGCFSAQGVQSGFHWAGHSKSICSVVSSFSRQPRLCVVSDSFMTCRCLLSWCPVNRPTTIPTDFFFRETVVHVPSCLIAALL</sequence>
<organism evidence="2 3">
    <name type="scientific">Cryptolaemus montrouzieri</name>
    <dbReference type="NCBI Taxonomy" id="559131"/>
    <lineage>
        <taxon>Eukaryota</taxon>
        <taxon>Metazoa</taxon>
        <taxon>Ecdysozoa</taxon>
        <taxon>Arthropoda</taxon>
        <taxon>Hexapoda</taxon>
        <taxon>Insecta</taxon>
        <taxon>Pterygota</taxon>
        <taxon>Neoptera</taxon>
        <taxon>Endopterygota</taxon>
        <taxon>Coleoptera</taxon>
        <taxon>Polyphaga</taxon>
        <taxon>Cucujiformia</taxon>
        <taxon>Coccinelloidea</taxon>
        <taxon>Coccinellidae</taxon>
        <taxon>Scymninae</taxon>
        <taxon>Scymnini</taxon>
        <taxon>Cryptolaemus</taxon>
    </lineage>
</organism>
<name>A0ABD2NYU1_9CUCU</name>